<dbReference type="AlphaFoldDB" id="A0A8X6Y8Y9"/>
<keyword evidence="2" id="KW-1185">Reference proteome</keyword>
<proteinExistence type="predicted"/>
<protein>
    <submittedName>
        <fullName evidence="1">Uncharacterized protein</fullName>
    </submittedName>
</protein>
<comment type="caution">
    <text evidence="1">The sequence shown here is derived from an EMBL/GenBank/DDBJ whole genome shotgun (WGS) entry which is preliminary data.</text>
</comment>
<evidence type="ECO:0000313" key="2">
    <source>
        <dbReference type="Proteomes" id="UP000886998"/>
    </source>
</evidence>
<reference evidence="1" key="1">
    <citation type="submission" date="2020-08" db="EMBL/GenBank/DDBJ databases">
        <title>Multicomponent nature underlies the extraordinary mechanical properties of spider dragline silk.</title>
        <authorList>
            <person name="Kono N."/>
            <person name="Nakamura H."/>
            <person name="Mori M."/>
            <person name="Yoshida Y."/>
            <person name="Ohtoshi R."/>
            <person name="Malay A.D."/>
            <person name="Moran D.A.P."/>
            <person name="Tomita M."/>
            <person name="Numata K."/>
            <person name="Arakawa K."/>
        </authorList>
    </citation>
    <scope>NUCLEOTIDE SEQUENCE</scope>
</reference>
<dbReference type="EMBL" id="BMAV01017005">
    <property type="protein sequence ID" value="GFY68335.1"/>
    <property type="molecule type" value="Genomic_DNA"/>
</dbReference>
<dbReference type="Proteomes" id="UP000886998">
    <property type="component" value="Unassembled WGS sequence"/>
</dbReference>
<organism evidence="1 2">
    <name type="scientific">Trichonephila inaurata madagascariensis</name>
    <dbReference type="NCBI Taxonomy" id="2747483"/>
    <lineage>
        <taxon>Eukaryota</taxon>
        <taxon>Metazoa</taxon>
        <taxon>Ecdysozoa</taxon>
        <taxon>Arthropoda</taxon>
        <taxon>Chelicerata</taxon>
        <taxon>Arachnida</taxon>
        <taxon>Araneae</taxon>
        <taxon>Araneomorphae</taxon>
        <taxon>Entelegynae</taxon>
        <taxon>Araneoidea</taxon>
        <taxon>Nephilidae</taxon>
        <taxon>Trichonephila</taxon>
        <taxon>Trichonephila inaurata</taxon>
    </lineage>
</organism>
<gene>
    <name evidence="1" type="ORF">TNIN_470051</name>
</gene>
<name>A0A8X6Y8Y9_9ARAC</name>
<accession>A0A8X6Y8Y9</accession>
<sequence>MSLWDRKKLYSPTSSFSLFFREREVEKNFIMSAIQRHLWVVRRCCKYRPMKRPVQINRDPPTDAVSAFRNLSFHNITWIGREPTSLLARGAKR</sequence>
<evidence type="ECO:0000313" key="1">
    <source>
        <dbReference type="EMBL" id="GFY68335.1"/>
    </source>
</evidence>